<evidence type="ECO:0000256" key="3">
    <source>
        <dbReference type="ARBA" id="ARBA00023157"/>
    </source>
</evidence>
<feature type="domain" description="Bulb-type lectin" evidence="11">
    <location>
        <begin position="32"/>
        <end position="155"/>
    </location>
</feature>
<dbReference type="PROSITE" id="PS50011">
    <property type="entry name" value="PROTEIN_KINASE_DOM"/>
    <property type="match status" value="1"/>
</dbReference>
<evidence type="ECO:0000313" key="13">
    <source>
        <dbReference type="EMBL" id="KAK6122839.1"/>
    </source>
</evidence>
<keyword evidence="3" id="KW-1015">Disulfide bond</keyword>
<organism evidence="13 14">
    <name type="scientific">Rehmannia glutinosa</name>
    <name type="common">Chinese foxglove</name>
    <dbReference type="NCBI Taxonomy" id="99300"/>
    <lineage>
        <taxon>Eukaryota</taxon>
        <taxon>Viridiplantae</taxon>
        <taxon>Streptophyta</taxon>
        <taxon>Embryophyta</taxon>
        <taxon>Tracheophyta</taxon>
        <taxon>Spermatophyta</taxon>
        <taxon>Magnoliopsida</taxon>
        <taxon>eudicotyledons</taxon>
        <taxon>Gunneridae</taxon>
        <taxon>Pentapetalae</taxon>
        <taxon>asterids</taxon>
        <taxon>lamiids</taxon>
        <taxon>Lamiales</taxon>
        <taxon>Orobanchaceae</taxon>
        <taxon>Rehmannieae</taxon>
        <taxon>Rehmannia</taxon>
    </lineage>
</organism>
<feature type="domain" description="Protein kinase" evidence="9">
    <location>
        <begin position="529"/>
        <end position="694"/>
    </location>
</feature>
<dbReference type="SUPFAM" id="SSF56112">
    <property type="entry name" value="Protein kinase-like (PK-like)"/>
    <property type="match status" value="1"/>
</dbReference>
<dbReference type="InterPro" id="IPR003609">
    <property type="entry name" value="Pan_app"/>
</dbReference>
<dbReference type="CDD" id="cd00028">
    <property type="entry name" value="B_lectin"/>
    <property type="match status" value="1"/>
</dbReference>
<dbReference type="InterPro" id="IPR008271">
    <property type="entry name" value="Ser/Thr_kinase_AS"/>
</dbReference>
<reference evidence="13 14" key="1">
    <citation type="journal article" date="2021" name="Comput. Struct. Biotechnol. J.">
        <title>De novo genome assembly of the potent medicinal plant Rehmannia glutinosa using nanopore technology.</title>
        <authorList>
            <person name="Ma L."/>
            <person name="Dong C."/>
            <person name="Song C."/>
            <person name="Wang X."/>
            <person name="Zheng X."/>
            <person name="Niu Y."/>
            <person name="Chen S."/>
            <person name="Feng W."/>
        </authorList>
    </citation>
    <scope>NUCLEOTIDE SEQUENCE [LARGE SCALE GENOMIC DNA]</scope>
    <source>
        <strain evidence="13">DH-2019</strain>
    </source>
</reference>
<dbReference type="InterPro" id="IPR036426">
    <property type="entry name" value="Bulb-type_lectin_dom_sf"/>
</dbReference>
<evidence type="ECO:0000256" key="4">
    <source>
        <dbReference type="ARBA" id="ARBA00023180"/>
    </source>
</evidence>
<evidence type="ECO:0000313" key="14">
    <source>
        <dbReference type="Proteomes" id="UP001318860"/>
    </source>
</evidence>
<feature type="domain" description="Apple" evidence="12">
    <location>
        <begin position="348"/>
        <end position="435"/>
    </location>
</feature>
<evidence type="ECO:0000259" key="12">
    <source>
        <dbReference type="PROSITE" id="PS50948"/>
    </source>
</evidence>
<feature type="domain" description="EGF-like" evidence="10">
    <location>
        <begin position="293"/>
        <end position="329"/>
    </location>
</feature>
<keyword evidence="4" id="KW-0325">Glycoprotein</keyword>
<dbReference type="PROSITE" id="PS50927">
    <property type="entry name" value="BULB_LECTIN"/>
    <property type="match status" value="1"/>
</dbReference>
<name>A0ABR0UJR1_REHGL</name>
<comment type="caution">
    <text evidence="13">The sequence shown here is derived from an EMBL/GenBank/DDBJ whole genome shotgun (WGS) entry which is preliminary data.</text>
</comment>
<comment type="caution">
    <text evidence="7">Lacks conserved residue(s) required for the propagation of feature annotation.</text>
</comment>
<dbReference type="InterPro" id="IPR000858">
    <property type="entry name" value="S_locus_glycoprot_dom"/>
</dbReference>
<protein>
    <recommendedName>
        <fullName evidence="1">non-specific serine/threonine protein kinase</fullName>
        <ecNumber evidence="1">2.7.11.1</ecNumber>
    </recommendedName>
</protein>
<keyword evidence="14" id="KW-1185">Reference proteome</keyword>
<dbReference type="Proteomes" id="UP001318860">
    <property type="component" value="Unassembled WGS sequence"/>
</dbReference>
<comment type="catalytic activity">
    <reaction evidence="5">
        <text>L-threonyl-[protein] + ATP = O-phospho-L-threonyl-[protein] + ADP + H(+)</text>
        <dbReference type="Rhea" id="RHEA:46608"/>
        <dbReference type="Rhea" id="RHEA-COMP:11060"/>
        <dbReference type="Rhea" id="RHEA-COMP:11605"/>
        <dbReference type="ChEBI" id="CHEBI:15378"/>
        <dbReference type="ChEBI" id="CHEBI:30013"/>
        <dbReference type="ChEBI" id="CHEBI:30616"/>
        <dbReference type="ChEBI" id="CHEBI:61977"/>
        <dbReference type="ChEBI" id="CHEBI:456216"/>
        <dbReference type="EC" id="2.7.11.1"/>
    </reaction>
</comment>
<dbReference type="CDD" id="cd00054">
    <property type="entry name" value="EGF_CA"/>
    <property type="match status" value="1"/>
</dbReference>
<evidence type="ECO:0000256" key="8">
    <source>
        <dbReference type="SAM" id="Phobius"/>
    </source>
</evidence>
<keyword evidence="8" id="KW-1133">Transmembrane helix</keyword>
<dbReference type="PANTHER" id="PTHR32444">
    <property type="entry name" value="BULB-TYPE LECTIN DOMAIN-CONTAINING PROTEIN"/>
    <property type="match status" value="1"/>
</dbReference>
<proteinExistence type="predicted"/>
<dbReference type="InterPro" id="IPR001480">
    <property type="entry name" value="Bulb-type_lectin_dom"/>
</dbReference>
<dbReference type="Pfam" id="PF08276">
    <property type="entry name" value="PAN_2"/>
    <property type="match status" value="1"/>
</dbReference>
<keyword evidence="8" id="KW-0812">Transmembrane</keyword>
<dbReference type="InterPro" id="IPR000742">
    <property type="entry name" value="EGF"/>
</dbReference>
<dbReference type="Gene3D" id="1.10.510.10">
    <property type="entry name" value="Transferase(Phosphotransferase) domain 1"/>
    <property type="match status" value="1"/>
</dbReference>
<keyword evidence="8" id="KW-0472">Membrane</keyword>
<dbReference type="PROSITE" id="PS50948">
    <property type="entry name" value="PAN"/>
    <property type="match status" value="1"/>
</dbReference>
<dbReference type="SMART" id="SM00220">
    <property type="entry name" value="S_TKc"/>
    <property type="match status" value="1"/>
</dbReference>
<dbReference type="PROSITE" id="PS00108">
    <property type="entry name" value="PROTEIN_KINASE_ST"/>
    <property type="match status" value="1"/>
</dbReference>
<evidence type="ECO:0000259" key="11">
    <source>
        <dbReference type="PROSITE" id="PS50927"/>
    </source>
</evidence>
<comment type="catalytic activity">
    <reaction evidence="6">
        <text>L-seryl-[protein] + ATP = O-phospho-L-seryl-[protein] + ADP + H(+)</text>
        <dbReference type="Rhea" id="RHEA:17989"/>
        <dbReference type="Rhea" id="RHEA-COMP:9863"/>
        <dbReference type="Rhea" id="RHEA-COMP:11604"/>
        <dbReference type="ChEBI" id="CHEBI:15378"/>
        <dbReference type="ChEBI" id="CHEBI:29999"/>
        <dbReference type="ChEBI" id="CHEBI:30616"/>
        <dbReference type="ChEBI" id="CHEBI:83421"/>
        <dbReference type="ChEBI" id="CHEBI:456216"/>
        <dbReference type="EC" id="2.7.11.1"/>
    </reaction>
</comment>
<dbReference type="Pfam" id="PF00954">
    <property type="entry name" value="S_locus_glycop"/>
    <property type="match status" value="1"/>
</dbReference>
<dbReference type="Pfam" id="PF01453">
    <property type="entry name" value="B_lectin"/>
    <property type="match status" value="1"/>
</dbReference>
<dbReference type="InterPro" id="IPR000719">
    <property type="entry name" value="Prot_kinase_dom"/>
</dbReference>
<dbReference type="SMART" id="SM00473">
    <property type="entry name" value="PAN_AP"/>
    <property type="match status" value="1"/>
</dbReference>
<dbReference type="Gene3D" id="3.30.200.20">
    <property type="entry name" value="Phosphorylase Kinase, domain 1"/>
    <property type="match status" value="1"/>
</dbReference>
<evidence type="ECO:0000256" key="7">
    <source>
        <dbReference type="PROSITE-ProRule" id="PRU00076"/>
    </source>
</evidence>
<dbReference type="CDD" id="cd01098">
    <property type="entry name" value="PAN_AP_plant"/>
    <property type="match status" value="1"/>
</dbReference>
<dbReference type="Pfam" id="PF07714">
    <property type="entry name" value="PK_Tyr_Ser-Thr"/>
    <property type="match status" value="1"/>
</dbReference>
<evidence type="ECO:0000259" key="10">
    <source>
        <dbReference type="PROSITE" id="PS50026"/>
    </source>
</evidence>
<evidence type="ECO:0000256" key="5">
    <source>
        <dbReference type="ARBA" id="ARBA00047899"/>
    </source>
</evidence>
<dbReference type="PANTHER" id="PTHR32444:SF198">
    <property type="entry name" value="BULB-TYPE LECTIN DOMAIN-CONTAINING PROTEIN"/>
    <property type="match status" value="1"/>
</dbReference>
<dbReference type="EMBL" id="JABTTQ020002629">
    <property type="protein sequence ID" value="KAK6122839.1"/>
    <property type="molecule type" value="Genomic_DNA"/>
</dbReference>
<gene>
    <name evidence="13" type="ORF">DH2020_043420</name>
</gene>
<accession>A0ABR0UJR1</accession>
<dbReference type="SUPFAM" id="SSF51110">
    <property type="entry name" value="alpha-D-mannose-specific plant lectins"/>
    <property type="match status" value="1"/>
</dbReference>
<evidence type="ECO:0000256" key="6">
    <source>
        <dbReference type="ARBA" id="ARBA00048679"/>
    </source>
</evidence>
<dbReference type="EC" id="2.7.11.1" evidence="1"/>
<evidence type="ECO:0000256" key="1">
    <source>
        <dbReference type="ARBA" id="ARBA00012513"/>
    </source>
</evidence>
<sequence length="694" mass="77548">MDLSHNTNLFSMLLQAIFLICSCFLFKFTTSIDTITINKPVRDQETVLISNGQNFKLGFFSPPNSTYRYVGVMYNIPVKTVIWVANRESPLKDCNGTLEISRDGNLVILDGKKGVIWSTNLTNPVSLDTNVAHLLDTGNLVLKDNSNGMIIWESFSHASDSFVQRMAITADAGGSGNNNPLISWRNISDPSPGNYKASIEPIGIPEVVVWSGGYPYWRSGQWDGQTFIGLPGMISSYQNRFDLVNDRPGSESLTFTYSNSSVMQYFVLNVSGVLQKKFWFGGMGHWEIAWSSIGNECDVYGKCGPFGICNSQENPICTCLPGFDPKNGHEWDNGDWSGGCARKSTLQCGKKNNNSVDGAGKRDVFLRMSLVKLPFRAESSPANSEGECGKICLDNCSCIAYAYYDGIGCMLWNGKSLFDIQKFSKGGARLYIRLAYSELDNKKTWKAIIATIVALGFISVVLCTYFTRKWLVKYRGNQQRSKSLSSGIIGETDPGFSKETLLKYNSDNLKFEDLTLFRFEMLSKATQNFDSIHKLGQGGFGPVYRGKLPNGQEIAVKRLSRSSHQGAEEFMNEVEVISKLQHRNLVRLIGCCVEGEEKALVYEYMSNGSLDSYIDDLEKKEFLDWQKRVIIIEGICRGLLYLHRDSRLRIIHRDLKAGNILLDDELNPKISDFGMARIFGGKEDQANTIRVVGT</sequence>
<feature type="transmembrane region" description="Helical" evidence="8">
    <location>
        <begin position="447"/>
        <end position="467"/>
    </location>
</feature>
<dbReference type="PROSITE" id="PS50026">
    <property type="entry name" value="EGF_3"/>
    <property type="match status" value="1"/>
</dbReference>
<keyword evidence="7" id="KW-0245">EGF-like domain</keyword>
<keyword evidence="2" id="KW-0732">Signal</keyword>
<evidence type="ECO:0000259" key="9">
    <source>
        <dbReference type="PROSITE" id="PS50011"/>
    </source>
</evidence>
<evidence type="ECO:0000256" key="2">
    <source>
        <dbReference type="ARBA" id="ARBA00022729"/>
    </source>
</evidence>
<dbReference type="Gene3D" id="2.90.10.10">
    <property type="entry name" value="Bulb-type lectin domain"/>
    <property type="match status" value="1"/>
</dbReference>
<dbReference type="InterPro" id="IPR001245">
    <property type="entry name" value="Ser-Thr/Tyr_kinase_cat_dom"/>
</dbReference>
<dbReference type="SMART" id="SM00108">
    <property type="entry name" value="B_lectin"/>
    <property type="match status" value="1"/>
</dbReference>
<dbReference type="InterPro" id="IPR011009">
    <property type="entry name" value="Kinase-like_dom_sf"/>
</dbReference>